<keyword evidence="1" id="KW-0597">Phosphoprotein</keyword>
<gene>
    <name evidence="4" type="ORF">SAMN05444008_11743</name>
</gene>
<feature type="domain" description="HTH LytTR-type" evidence="3">
    <location>
        <begin position="141"/>
        <end position="243"/>
    </location>
</feature>
<dbReference type="InterPro" id="IPR046947">
    <property type="entry name" value="LytR-like"/>
</dbReference>
<evidence type="ECO:0000256" key="1">
    <source>
        <dbReference type="PROSITE-ProRule" id="PRU00169"/>
    </source>
</evidence>
<accession>A0A1M5GT12</accession>
<proteinExistence type="predicted"/>
<dbReference type="Gene3D" id="3.40.50.2300">
    <property type="match status" value="1"/>
</dbReference>
<dbReference type="SMART" id="SM00850">
    <property type="entry name" value="LytTR"/>
    <property type="match status" value="1"/>
</dbReference>
<dbReference type="Gene3D" id="2.40.50.1020">
    <property type="entry name" value="LytTr DNA-binding domain"/>
    <property type="match status" value="1"/>
</dbReference>
<dbReference type="RefSeq" id="WP_073046566.1">
    <property type="nucleotide sequence ID" value="NZ_FQUO01000017.1"/>
</dbReference>
<organism evidence="4 5">
    <name type="scientific">Cnuella takakiae</name>
    <dbReference type="NCBI Taxonomy" id="1302690"/>
    <lineage>
        <taxon>Bacteria</taxon>
        <taxon>Pseudomonadati</taxon>
        <taxon>Bacteroidota</taxon>
        <taxon>Chitinophagia</taxon>
        <taxon>Chitinophagales</taxon>
        <taxon>Chitinophagaceae</taxon>
        <taxon>Cnuella</taxon>
    </lineage>
</organism>
<reference evidence="4 5" key="1">
    <citation type="submission" date="2016-11" db="EMBL/GenBank/DDBJ databases">
        <authorList>
            <person name="Jaros S."/>
            <person name="Januszkiewicz K."/>
            <person name="Wedrychowicz H."/>
        </authorList>
    </citation>
    <scope>NUCLEOTIDE SEQUENCE [LARGE SCALE GENOMIC DNA]</scope>
    <source>
        <strain evidence="4 5">DSM 26897</strain>
    </source>
</reference>
<dbReference type="STRING" id="1302690.BUE76_02570"/>
<feature type="domain" description="Response regulatory" evidence="2">
    <location>
        <begin position="4"/>
        <end position="115"/>
    </location>
</feature>
<protein>
    <submittedName>
        <fullName evidence="4">Two component transcriptional regulator, LytTR family</fullName>
    </submittedName>
</protein>
<feature type="modified residue" description="4-aspartylphosphate" evidence="1">
    <location>
        <position position="55"/>
    </location>
</feature>
<keyword evidence="5" id="KW-1185">Reference proteome</keyword>
<dbReference type="InterPro" id="IPR011006">
    <property type="entry name" value="CheY-like_superfamily"/>
</dbReference>
<dbReference type="InterPro" id="IPR001789">
    <property type="entry name" value="Sig_transdc_resp-reg_receiver"/>
</dbReference>
<dbReference type="SUPFAM" id="SSF52172">
    <property type="entry name" value="CheY-like"/>
    <property type="match status" value="1"/>
</dbReference>
<dbReference type="PROSITE" id="PS50930">
    <property type="entry name" value="HTH_LYTTR"/>
    <property type="match status" value="1"/>
</dbReference>
<name>A0A1M5GT12_9BACT</name>
<dbReference type="InterPro" id="IPR007492">
    <property type="entry name" value="LytTR_DNA-bd_dom"/>
</dbReference>
<dbReference type="Pfam" id="PF04397">
    <property type="entry name" value="LytTR"/>
    <property type="match status" value="1"/>
</dbReference>
<dbReference type="GO" id="GO:0003677">
    <property type="term" value="F:DNA binding"/>
    <property type="evidence" value="ECO:0007669"/>
    <property type="project" value="InterPro"/>
</dbReference>
<dbReference type="AlphaFoldDB" id="A0A1M5GT12"/>
<sequence length="243" mass="27704">MEQKVVLVDDEVPARSLLKEYLQAYPQLKVVAECKNGIEAIGIINVLQPDLVFLDIQMPGKTGLEVLQEIEHLPQIIFATAFDKYALDAFNANAVDYLLKPFTRERFDQALRKALQKEPSVMQNLMALSESLQGKTYPERILVEQGNKWITLPVVEIYWLEAEGDYTKIHTAKQSFLSSKGISELETRLNPQQFQRVHRSAIIALNAIREIHREPTGPQVVLQNGITVKVSRSYTDALRRLIY</sequence>
<dbReference type="Pfam" id="PF00072">
    <property type="entry name" value="Response_reg"/>
    <property type="match status" value="1"/>
</dbReference>
<dbReference type="PANTHER" id="PTHR37299">
    <property type="entry name" value="TRANSCRIPTIONAL REGULATOR-RELATED"/>
    <property type="match status" value="1"/>
</dbReference>
<evidence type="ECO:0000313" key="4">
    <source>
        <dbReference type="EMBL" id="SHG06758.1"/>
    </source>
</evidence>
<dbReference type="Proteomes" id="UP000184368">
    <property type="component" value="Unassembled WGS sequence"/>
</dbReference>
<dbReference type="PANTHER" id="PTHR37299:SF1">
    <property type="entry name" value="STAGE 0 SPORULATION PROTEIN A HOMOLOG"/>
    <property type="match status" value="1"/>
</dbReference>
<dbReference type="PROSITE" id="PS50110">
    <property type="entry name" value="RESPONSE_REGULATORY"/>
    <property type="match status" value="1"/>
</dbReference>
<evidence type="ECO:0000313" key="5">
    <source>
        <dbReference type="Proteomes" id="UP000184368"/>
    </source>
</evidence>
<evidence type="ECO:0000259" key="3">
    <source>
        <dbReference type="PROSITE" id="PS50930"/>
    </source>
</evidence>
<dbReference type="OrthoDB" id="1646880at2"/>
<dbReference type="EMBL" id="FQUO01000017">
    <property type="protein sequence ID" value="SHG06758.1"/>
    <property type="molecule type" value="Genomic_DNA"/>
</dbReference>
<dbReference type="GO" id="GO:0000156">
    <property type="term" value="F:phosphorelay response regulator activity"/>
    <property type="evidence" value="ECO:0007669"/>
    <property type="project" value="InterPro"/>
</dbReference>
<evidence type="ECO:0000259" key="2">
    <source>
        <dbReference type="PROSITE" id="PS50110"/>
    </source>
</evidence>
<dbReference type="SMART" id="SM00448">
    <property type="entry name" value="REC"/>
    <property type="match status" value="1"/>
</dbReference>